<comment type="caution">
    <text evidence="1">The sequence shown here is derived from an EMBL/GenBank/DDBJ whole genome shotgun (WGS) entry which is preliminary data.</text>
</comment>
<protein>
    <submittedName>
        <fullName evidence="1">Uncharacterized protein</fullName>
    </submittedName>
</protein>
<dbReference type="Proteomes" id="UP000619265">
    <property type="component" value="Unassembled WGS sequence"/>
</dbReference>
<accession>A0A834D744</accession>
<reference evidence="1" key="2">
    <citation type="submission" date="2020-03" db="EMBL/GenBank/DDBJ databases">
        <title>Walnut 2.0.</title>
        <authorList>
            <person name="Marrano A."/>
            <person name="Britton M."/>
            <person name="Zimin A.V."/>
            <person name="Zaini P.A."/>
            <person name="Workman R."/>
            <person name="Puiu D."/>
            <person name="Bianco L."/>
            <person name="Allen B.J."/>
            <person name="Troggio M."/>
            <person name="Leslie C.A."/>
            <person name="Timp W."/>
            <person name="Dendekar A."/>
            <person name="Salzberg S.L."/>
            <person name="Neale D.B."/>
        </authorList>
    </citation>
    <scope>NUCLEOTIDE SEQUENCE</scope>
    <source>
        <tissue evidence="1">Leaves</tissue>
    </source>
</reference>
<sequence length="218" mass="20919">MILKPLKMTRAPLFESEADSSLTGPCAVSGDKLDGTGLGGLLLDGKTAGDSAGVAELDGMFADASGVGPFAGTSAVFGAPTGVVSGGLMGVELGDKTCAGDGTGEDPVGEGLVLGETTAFGGLAGDFSGEIDGDFAGGFDTGAGAPGVGVGGDKVGDFEGDGGVVTGETAEEVVGEVAGEMDGEGDFVGGVDVVGFGEGAGALSACTMPERDTHRTNI</sequence>
<dbReference type="Gramene" id="Jr02_25910_p2">
    <property type="protein sequence ID" value="cds.Jr02_25910_p2"/>
    <property type="gene ID" value="Jr02_25910"/>
</dbReference>
<organism evidence="1 2">
    <name type="scientific">Juglans regia</name>
    <name type="common">English walnut</name>
    <dbReference type="NCBI Taxonomy" id="51240"/>
    <lineage>
        <taxon>Eukaryota</taxon>
        <taxon>Viridiplantae</taxon>
        <taxon>Streptophyta</taxon>
        <taxon>Embryophyta</taxon>
        <taxon>Tracheophyta</taxon>
        <taxon>Spermatophyta</taxon>
        <taxon>Magnoliopsida</taxon>
        <taxon>eudicotyledons</taxon>
        <taxon>Gunneridae</taxon>
        <taxon>Pentapetalae</taxon>
        <taxon>rosids</taxon>
        <taxon>fabids</taxon>
        <taxon>Fagales</taxon>
        <taxon>Juglandaceae</taxon>
        <taxon>Juglans</taxon>
    </lineage>
</organism>
<proteinExistence type="predicted"/>
<gene>
    <name evidence="1" type="ORF">F2P56_005570</name>
</gene>
<dbReference type="AlphaFoldDB" id="A0A834D744"/>
<reference evidence="1" key="1">
    <citation type="submission" date="2015-10" db="EMBL/GenBank/DDBJ databases">
        <authorList>
            <person name="Martinez-Garcia P.J."/>
            <person name="Crepeau M.W."/>
            <person name="Puiu D."/>
            <person name="Gonzalez-Ibeas D."/>
            <person name="Whalen J."/>
            <person name="Stevens K."/>
            <person name="Paul R."/>
            <person name="Butterfield T."/>
            <person name="Britton M."/>
            <person name="Reagan R."/>
            <person name="Chakraborty S."/>
            <person name="Walawage S.L."/>
            <person name="Vasquez-Gross H.A."/>
            <person name="Cardeno C."/>
            <person name="Famula R."/>
            <person name="Pratt K."/>
            <person name="Kuruganti S."/>
            <person name="Aradhya M.K."/>
            <person name="Leslie C.A."/>
            <person name="Dandekar A.M."/>
            <person name="Salzberg S.L."/>
            <person name="Wegrzyn J.L."/>
            <person name="Langley C.H."/>
            <person name="Neale D.B."/>
        </authorList>
    </citation>
    <scope>NUCLEOTIDE SEQUENCE</scope>
    <source>
        <tissue evidence="1">Leaves</tissue>
    </source>
</reference>
<name>A0A834D744_JUGRE</name>
<evidence type="ECO:0000313" key="1">
    <source>
        <dbReference type="EMBL" id="KAF5479065.1"/>
    </source>
</evidence>
<evidence type="ECO:0000313" key="2">
    <source>
        <dbReference type="Proteomes" id="UP000619265"/>
    </source>
</evidence>
<dbReference type="EMBL" id="LIHL02000002">
    <property type="protein sequence ID" value="KAF5479065.1"/>
    <property type="molecule type" value="Genomic_DNA"/>
</dbReference>